<evidence type="ECO:0000256" key="3">
    <source>
        <dbReference type="ARBA" id="ARBA00023027"/>
    </source>
</evidence>
<feature type="domain" description="D-isomer specific 2-hydroxyacid dehydrogenase catalytic" evidence="5">
    <location>
        <begin position="33"/>
        <end position="307"/>
    </location>
</feature>
<dbReference type="PROSITE" id="PS00670">
    <property type="entry name" value="D_2_HYDROXYACID_DH_2"/>
    <property type="match status" value="1"/>
</dbReference>
<name>A0ABY7YTV5_9HYPH</name>
<dbReference type="Pfam" id="PF02826">
    <property type="entry name" value="2-Hacid_dh_C"/>
    <property type="match status" value="1"/>
</dbReference>
<keyword evidence="3" id="KW-0520">NAD</keyword>
<evidence type="ECO:0000313" key="7">
    <source>
        <dbReference type="EMBL" id="WDR04778.1"/>
    </source>
</evidence>
<comment type="similarity">
    <text evidence="1 4">Belongs to the D-isomer specific 2-hydroxyacid dehydrogenase family.</text>
</comment>
<keyword evidence="8" id="KW-1185">Reference proteome</keyword>
<proteinExistence type="inferred from homology"/>
<evidence type="ECO:0000313" key="8">
    <source>
        <dbReference type="Proteomes" id="UP001222118"/>
    </source>
</evidence>
<gene>
    <name evidence="7" type="ORF">PSQ90_10670</name>
</gene>
<evidence type="ECO:0000259" key="6">
    <source>
        <dbReference type="Pfam" id="PF02826"/>
    </source>
</evidence>
<evidence type="ECO:0000256" key="1">
    <source>
        <dbReference type="ARBA" id="ARBA00005854"/>
    </source>
</evidence>
<dbReference type="RefSeq" id="WP_282210299.1">
    <property type="nucleotide sequence ID" value="NZ_CP118247.1"/>
</dbReference>
<dbReference type="Proteomes" id="UP001222118">
    <property type="component" value="Chromosome"/>
</dbReference>
<protein>
    <submittedName>
        <fullName evidence="7">NAD(P)-dependent oxidoreductase</fullName>
    </submittedName>
</protein>
<dbReference type="PANTHER" id="PTHR43761">
    <property type="entry name" value="D-ISOMER SPECIFIC 2-HYDROXYACID DEHYDROGENASE FAMILY PROTEIN (AFU_ORTHOLOGUE AFUA_1G13630)"/>
    <property type="match status" value="1"/>
</dbReference>
<evidence type="ECO:0000259" key="5">
    <source>
        <dbReference type="Pfam" id="PF00389"/>
    </source>
</evidence>
<organism evidence="7 8">
    <name type="scientific">Devosia rhodophyticola</name>
    <dbReference type="NCBI Taxonomy" id="3026423"/>
    <lineage>
        <taxon>Bacteria</taxon>
        <taxon>Pseudomonadati</taxon>
        <taxon>Pseudomonadota</taxon>
        <taxon>Alphaproteobacteria</taxon>
        <taxon>Hyphomicrobiales</taxon>
        <taxon>Devosiaceae</taxon>
        <taxon>Devosia</taxon>
    </lineage>
</organism>
<dbReference type="EMBL" id="CP118247">
    <property type="protein sequence ID" value="WDR04778.1"/>
    <property type="molecule type" value="Genomic_DNA"/>
</dbReference>
<dbReference type="InterPro" id="IPR029753">
    <property type="entry name" value="D-isomer_DH_CS"/>
</dbReference>
<dbReference type="Pfam" id="PF00389">
    <property type="entry name" value="2-Hacid_dh"/>
    <property type="match status" value="1"/>
</dbReference>
<evidence type="ECO:0000256" key="4">
    <source>
        <dbReference type="RuleBase" id="RU003719"/>
    </source>
</evidence>
<keyword evidence="2 4" id="KW-0560">Oxidoreductase</keyword>
<dbReference type="SUPFAM" id="SSF51735">
    <property type="entry name" value="NAD(P)-binding Rossmann-fold domains"/>
    <property type="match status" value="1"/>
</dbReference>
<evidence type="ECO:0000256" key="2">
    <source>
        <dbReference type="ARBA" id="ARBA00023002"/>
    </source>
</evidence>
<sequence>MTRIVFLDTATLPPSVNWRQLGFPHDMIRYDRTAPGEVAERIADADIVITNKAPIDRSALAGATRLKLIAIAATGMDNVDVAAAIAAGVAVVNVKGYAIRTVPEHTMALMLALKRSLVPYRKAVLAGRWQQVQQFSFFDFPIGDLAGSCVAIIGSGTLGSAVARLCEAFGMRVVFAGRRDGATKPGQTPFYDALAMADVISLHCPLTDANRGLLGSSEFDRMDRQPLIINTARGGLIDEIALEVALDAAKVSGAGLDVTAPEPPPANSTIMRLAQRDNVILTPHTAWASQQAVQGLTDILLDNIERAWGEHRQGS</sequence>
<dbReference type="InterPro" id="IPR006140">
    <property type="entry name" value="D-isomer_DH_NAD-bd"/>
</dbReference>
<dbReference type="InterPro" id="IPR036291">
    <property type="entry name" value="NAD(P)-bd_dom_sf"/>
</dbReference>
<dbReference type="InterPro" id="IPR050418">
    <property type="entry name" value="D-iso_2-hydroxyacid_DH_PdxB"/>
</dbReference>
<dbReference type="Gene3D" id="3.40.50.720">
    <property type="entry name" value="NAD(P)-binding Rossmann-like Domain"/>
    <property type="match status" value="2"/>
</dbReference>
<accession>A0ABY7YTV5</accession>
<feature type="domain" description="D-isomer specific 2-hydroxyacid dehydrogenase NAD-binding" evidence="6">
    <location>
        <begin position="107"/>
        <end position="286"/>
    </location>
</feature>
<dbReference type="PANTHER" id="PTHR43761:SF1">
    <property type="entry name" value="D-ISOMER SPECIFIC 2-HYDROXYACID DEHYDROGENASE CATALYTIC DOMAIN-CONTAINING PROTEIN-RELATED"/>
    <property type="match status" value="1"/>
</dbReference>
<dbReference type="SUPFAM" id="SSF52283">
    <property type="entry name" value="Formate/glycerate dehydrogenase catalytic domain-like"/>
    <property type="match status" value="1"/>
</dbReference>
<reference evidence="7 8" key="1">
    <citation type="submission" date="2023-02" db="EMBL/GenBank/DDBJ databases">
        <title>Devosia chondri sp. nov., isolated from the phycosphere of marine algae.</title>
        <authorList>
            <person name="Kim J.M."/>
            <person name="Lee J.K."/>
            <person name="Choi B.J."/>
            <person name="Bayburt H."/>
            <person name="Jeon C.O."/>
        </authorList>
    </citation>
    <scope>NUCLEOTIDE SEQUENCE [LARGE SCALE GENOMIC DNA]</scope>
    <source>
        <strain evidence="7 8">G2-5</strain>
    </source>
</reference>
<dbReference type="InterPro" id="IPR006139">
    <property type="entry name" value="D-isomer_2_OHA_DH_cat_dom"/>
</dbReference>